<dbReference type="Proteomes" id="UP000494365">
    <property type="component" value="Unassembled WGS sequence"/>
</dbReference>
<keyword evidence="2" id="KW-1185">Reference proteome</keyword>
<dbReference type="AlphaFoldDB" id="A0A6S7BJ72"/>
<evidence type="ECO:0000313" key="1">
    <source>
        <dbReference type="EMBL" id="CAB3800814.1"/>
    </source>
</evidence>
<name>A0A6S7BJ72_9BURK</name>
<proteinExistence type="predicted"/>
<accession>A0A6S7BJ72</accession>
<sequence length="173" mass="19343">MDDRFDRRELLLHLGDILDALNCLTRTGGPGVSVAHLMQEEESLQDFEFLRTLAPSMTVAEFTTRVASAFFSWPKELLETELNRDALASTVQHNLFDGNPDGWQAYISHVQKKVSWFGTGLSNVNRDALPEPSYDAADEVSPVEVSVTAAPPVEAEVRNEKRGWPWPEPRSTS</sequence>
<dbReference type="EMBL" id="CADIKK010000029">
    <property type="protein sequence ID" value="CAB3800814.1"/>
    <property type="molecule type" value="Genomic_DNA"/>
</dbReference>
<organism evidence="1 2">
    <name type="scientific">Paraburkholderia ultramafica</name>
    <dbReference type="NCBI Taxonomy" id="1544867"/>
    <lineage>
        <taxon>Bacteria</taxon>
        <taxon>Pseudomonadati</taxon>
        <taxon>Pseudomonadota</taxon>
        <taxon>Betaproteobacteria</taxon>
        <taxon>Burkholderiales</taxon>
        <taxon>Burkholderiaceae</taxon>
        <taxon>Paraburkholderia</taxon>
    </lineage>
</organism>
<reference evidence="1 2" key="1">
    <citation type="submission" date="2020-04" db="EMBL/GenBank/DDBJ databases">
        <authorList>
            <person name="De Canck E."/>
        </authorList>
    </citation>
    <scope>NUCLEOTIDE SEQUENCE [LARGE SCALE GENOMIC DNA]</scope>
    <source>
        <strain evidence="1 2">LMG 28614</strain>
    </source>
</reference>
<dbReference type="RefSeq" id="WP_175152283.1">
    <property type="nucleotide sequence ID" value="NZ_CADIKK010000029.1"/>
</dbReference>
<evidence type="ECO:0000313" key="2">
    <source>
        <dbReference type="Proteomes" id="UP000494365"/>
    </source>
</evidence>
<gene>
    <name evidence="1" type="ORF">LMG28614_05252</name>
</gene>
<protein>
    <submittedName>
        <fullName evidence="1">Uncharacterized protein</fullName>
    </submittedName>
</protein>